<evidence type="ECO:0000313" key="3">
    <source>
        <dbReference type="EMBL" id="REC58251.1"/>
    </source>
</evidence>
<evidence type="ECO:0000256" key="2">
    <source>
        <dbReference type="SAM" id="MobiDB-lite"/>
    </source>
</evidence>
<organism evidence="3 4">
    <name type="scientific">Rhodosalinus sediminis</name>
    <dbReference type="NCBI Taxonomy" id="1940533"/>
    <lineage>
        <taxon>Bacteria</taxon>
        <taxon>Pseudomonadati</taxon>
        <taxon>Pseudomonadota</taxon>
        <taxon>Alphaproteobacteria</taxon>
        <taxon>Rhodobacterales</taxon>
        <taxon>Paracoccaceae</taxon>
        <taxon>Rhodosalinus</taxon>
    </lineage>
</organism>
<dbReference type="InterPro" id="IPR002514">
    <property type="entry name" value="Transposase_8"/>
</dbReference>
<dbReference type="Gene3D" id="1.10.10.10">
    <property type="entry name" value="Winged helix-like DNA-binding domain superfamily/Winged helix DNA-binding domain"/>
    <property type="match status" value="1"/>
</dbReference>
<comment type="caution">
    <text evidence="3">The sequence shown here is derived from an EMBL/GenBank/DDBJ whole genome shotgun (WGS) entry which is preliminary data.</text>
</comment>
<dbReference type="RefSeq" id="WP_115978634.1">
    <property type="nucleotide sequence ID" value="NZ_QOHR01000003.1"/>
</dbReference>
<dbReference type="AlphaFoldDB" id="A0A3D9BY11"/>
<accession>A0A3D9BY11</accession>
<dbReference type="SUPFAM" id="SSF48295">
    <property type="entry name" value="TrpR-like"/>
    <property type="match status" value="1"/>
</dbReference>
<dbReference type="GO" id="GO:0006313">
    <property type="term" value="P:DNA transposition"/>
    <property type="evidence" value="ECO:0007669"/>
    <property type="project" value="InterPro"/>
</dbReference>
<dbReference type="PANTHER" id="PTHR37936">
    <property type="entry name" value="TRANSPOSASE INSC FOR INSERTION ELEMENT IS2A-RELATED"/>
    <property type="match status" value="1"/>
</dbReference>
<comment type="similarity">
    <text evidence="1">Belongs to the transposase 8 family.</text>
</comment>
<dbReference type="GO" id="GO:0043565">
    <property type="term" value="F:sequence-specific DNA binding"/>
    <property type="evidence" value="ECO:0007669"/>
    <property type="project" value="InterPro"/>
</dbReference>
<feature type="region of interest" description="Disordered" evidence="2">
    <location>
        <begin position="1"/>
        <end position="20"/>
    </location>
</feature>
<proteinExistence type="inferred from homology"/>
<dbReference type="NCBIfam" id="NF047595">
    <property type="entry name" value="IS66_ISRel24_TnpA"/>
    <property type="match status" value="1"/>
</dbReference>
<keyword evidence="4" id="KW-1185">Reference proteome</keyword>
<evidence type="ECO:0000256" key="1">
    <source>
        <dbReference type="ARBA" id="ARBA00009964"/>
    </source>
</evidence>
<gene>
    <name evidence="3" type="ORF">DRV84_04275</name>
</gene>
<dbReference type="PANTHER" id="PTHR37936:SF3">
    <property type="entry name" value="TRANSPOSASE INSC FOR INSERTION ELEMENT IS2A-RELATED"/>
    <property type="match status" value="1"/>
</dbReference>
<evidence type="ECO:0000313" key="4">
    <source>
        <dbReference type="Proteomes" id="UP000257131"/>
    </source>
</evidence>
<dbReference type="OrthoDB" id="9800877at2"/>
<dbReference type="EMBL" id="QOHR01000003">
    <property type="protein sequence ID" value="REC58251.1"/>
    <property type="molecule type" value="Genomic_DNA"/>
</dbReference>
<sequence length="164" mass="17776">MTAVHQSPVHSRCPVTPCAGPSNRPLRRVRRILRVHSDGDGYCGRIEVVSGPTGRRRWPEHVKAAIVLETYRDGVTVAEVARRHEISAPQLHAWRRAARDGLLPMPHEEALAFLPVSVSEAAGDLPDGGSGPLTLEIGDIRIDVPPTFDPTHLSRVIAAVRGAS</sequence>
<dbReference type="Pfam" id="PF01527">
    <property type="entry name" value="HTH_Tnp_1"/>
    <property type="match status" value="1"/>
</dbReference>
<reference evidence="3 4" key="1">
    <citation type="journal article" date="2017" name="Int. J. Syst. Evol. Microbiol.">
        <title>Rhodosalinus sediminis gen. nov., sp. nov., isolated from marine saltern.</title>
        <authorList>
            <person name="Guo L.Y."/>
            <person name="Ling S.K."/>
            <person name="Li C.M."/>
            <person name="Chen G.J."/>
            <person name="Du Z.J."/>
        </authorList>
    </citation>
    <scope>NUCLEOTIDE SEQUENCE [LARGE SCALE GENOMIC DNA]</scope>
    <source>
        <strain evidence="3 4">WDN1C137</strain>
    </source>
</reference>
<dbReference type="InterPro" id="IPR036388">
    <property type="entry name" value="WH-like_DNA-bd_sf"/>
</dbReference>
<name>A0A3D9BY11_9RHOB</name>
<dbReference type="InterPro" id="IPR010921">
    <property type="entry name" value="Trp_repressor/repl_initiator"/>
</dbReference>
<dbReference type="GO" id="GO:0004803">
    <property type="term" value="F:transposase activity"/>
    <property type="evidence" value="ECO:0007669"/>
    <property type="project" value="InterPro"/>
</dbReference>
<dbReference type="Proteomes" id="UP000257131">
    <property type="component" value="Unassembled WGS sequence"/>
</dbReference>
<protein>
    <submittedName>
        <fullName evidence="3">Transposase</fullName>
    </submittedName>
</protein>